<comment type="subcellular location">
    <subcellularLocation>
        <location evidence="1">Cell inner membrane</location>
        <topology evidence="1">Multi-pass membrane protein</topology>
    </subcellularLocation>
</comment>
<accession>I4CDA2</accession>
<evidence type="ECO:0000256" key="2">
    <source>
        <dbReference type="ARBA" id="ARBA00022448"/>
    </source>
</evidence>
<feature type="transmembrane region" description="Helical" evidence="9">
    <location>
        <begin position="88"/>
        <end position="108"/>
    </location>
</feature>
<feature type="domain" description="Tripartite ATP-independent periplasmic transporters DctQ component" evidence="10">
    <location>
        <begin position="26"/>
        <end position="159"/>
    </location>
</feature>
<feature type="transmembrane region" description="Helical" evidence="9">
    <location>
        <begin position="20"/>
        <end position="39"/>
    </location>
</feature>
<dbReference type="GO" id="GO:0005886">
    <property type="term" value="C:plasma membrane"/>
    <property type="evidence" value="ECO:0007669"/>
    <property type="project" value="UniProtKB-SubCell"/>
</dbReference>
<evidence type="ECO:0000259" key="10">
    <source>
        <dbReference type="Pfam" id="PF04290"/>
    </source>
</evidence>
<feature type="transmembrane region" description="Helical" evidence="9">
    <location>
        <begin position="137"/>
        <end position="158"/>
    </location>
</feature>
<evidence type="ECO:0000313" key="12">
    <source>
        <dbReference type="Proteomes" id="UP000006055"/>
    </source>
</evidence>
<dbReference type="HOGENOM" id="CLU_086356_2_1_7"/>
<feature type="transmembrane region" description="Helical" evidence="9">
    <location>
        <begin position="45"/>
        <end position="67"/>
    </location>
</feature>
<keyword evidence="2" id="KW-0813">Transport</keyword>
<dbReference type="InterPro" id="IPR007387">
    <property type="entry name" value="TRAP_DctQ"/>
</dbReference>
<evidence type="ECO:0000256" key="1">
    <source>
        <dbReference type="ARBA" id="ARBA00004429"/>
    </source>
</evidence>
<name>I4CDA2_DESTA</name>
<sequence>MKFLDMIDGISIWSGKIVRWLAMVLSLVVLYEIIARYVFNAPTIWAFDLAMMISSTMFLMGAAFIQYQKGHIRVDVIFNMLPARVRSILDIIFFLLFFFPFIGVMIWWGTKIAYGAWIAEEISNTSQWGEPVYHWRFVIPLAFLFFGLQGVADFVRLIQSLFASPDKKNEIPVSGEAEKVA</sequence>
<keyword evidence="4" id="KW-0997">Cell inner membrane</keyword>
<reference evidence="12" key="1">
    <citation type="submission" date="2012-06" db="EMBL/GenBank/DDBJ databases">
        <title>Complete sequence of chromosome of Desulfomonile tiedjei DSM 6799.</title>
        <authorList>
            <person name="Lucas S."/>
            <person name="Copeland A."/>
            <person name="Lapidus A."/>
            <person name="Glavina del Rio T."/>
            <person name="Dalin E."/>
            <person name="Tice H."/>
            <person name="Bruce D."/>
            <person name="Goodwin L."/>
            <person name="Pitluck S."/>
            <person name="Peters L."/>
            <person name="Ovchinnikova G."/>
            <person name="Zeytun A."/>
            <person name="Lu M."/>
            <person name="Kyrpides N."/>
            <person name="Mavromatis K."/>
            <person name="Ivanova N."/>
            <person name="Brettin T."/>
            <person name="Detter J.C."/>
            <person name="Han C."/>
            <person name="Larimer F."/>
            <person name="Land M."/>
            <person name="Hauser L."/>
            <person name="Markowitz V."/>
            <person name="Cheng J.-F."/>
            <person name="Hugenholtz P."/>
            <person name="Woyke T."/>
            <person name="Wu D."/>
            <person name="Spring S."/>
            <person name="Schroeder M."/>
            <person name="Brambilla E."/>
            <person name="Klenk H.-P."/>
            <person name="Eisen J.A."/>
        </authorList>
    </citation>
    <scope>NUCLEOTIDE SEQUENCE [LARGE SCALE GENOMIC DNA]</scope>
    <source>
        <strain evidence="12">ATCC 49306 / DSM 6799 / DCB-1</strain>
    </source>
</reference>
<dbReference type="InterPro" id="IPR055348">
    <property type="entry name" value="DctQ"/>
</dbReference>
<dbReference type="KEGG" id="dti:Desti_4929"/>
<gene>
    <name evidence="11" type="ordered locus">Desti_4929</name>
</gene>
<keyword evidence="6 9" id="KW-1133">Transmembrane helix</keyword>
<keyword evidence="12" id="KW-1185">Reference proteome</keyword>
<evidence type="ECO:0000256" key="8">
    <source>
        <dbReference type="ARBA" id="ARBA00038436"/>
    </source>
</evidence>
<dbReference type="AlphaFoldDB" id="I4CDA2"/>
<proteinExistence type="inferred from homology"/>
<dbReference type="EMBL" id="CP003360">
    <property type="protein sequence ID" value="AFM27543.1"/>
    <property type="molecule type" value="Genomic_DNA"/>
</dbReference>
<keyword evidence="3" id="KW-1003">Cell membrane</keyword>
<protein>
    <submittedName>
        <fullName evidence="11">TRAP-type mannitol/chloroaromatic compound transport system, small permease component</fullName>
    </submittedName>
</protein>
<keyword evidence="7 9" id="KW-0472">Membrane</keyword>
<evidence type="ECO:0000256" key="3">
    <source>
        <dbReference type="ARBA" id="ARBA00022475"/>
    </source>
</evidence>
<evidence type="ECO:0000256" key="4">
    <source>
        <dbReference type="ARBA" id="ARBA00022519"/>
    </source>
</evidence>
<evidence type="ECO:0000256" key="9">
    <source>
        <dbReference type="SAM" id="Phobius"/>
    </source>
</evidence>
<dbReference type="RefSeq" id="WP_014812649.1">
    <property type="nucleotide sequence ID" value="NC_018025.1"/>
</dbReference>
<keyword evidence="5 9" id="KW-0812">Transmembrane</keyword>
<dbReference type="PANTHER" id="PTHR35011">
    <property type="entry name" value="2,3-DIKETO-L-GULONATE TRAP TRANSPORTER SMALL PERMEASE PROTEIN YIAM"/>
    <property type="match status" value="1"/>
</dbReference>
<dbReference type="Pfam" id="PF04290">
    <property type="entry name" value="DctQ"/>
    <property type="match status" value="1"/>
</dbReference>
<comment type="similarity">
    <text evidence="8">Belongs to the TRAP transporter small permease family.</text>
</comment>
<organism evidence="11 12">
    <name type="scientific">Desulfomonile tiedjei (strain ATCC 49306 / DSM 6799 / DCB-1)</name>
    <dbReference type="NCBI Taxonomy" id="706587"/>
    <lineage>
        <taxon>Bacteria</taxon>
        <taxon>Pseudomonadati</taxon>
        <taxon>Thermodesulfobacteriota</taxon>
        <taxon>Desulfomonilia</taxon>
        <taxon>Desulfomonilales</taxon>
        <taxon>Desulfomonilaceae</taxon>
        <taxon>Desulfomonile</taxon>
    </lineage>
</organism>
<evidence type="ECO:0000256" key="7">
    <source>
        <dbReference type="ARBA" id="ARBA00023136"/>
    </source>
</evidence>
<evidence type="ECO:0000256" key="5">
    <source>
        <dbReference type="ARBA" id="ARBA00022692"/>
    </source>
</evidence>
<evidence type="ECO:0000313" key="11">
    <source>
        <dbReference type="EMBL" id="AFM27543.1"/>
    </source>
</evidence>
<dbReference type="PANTHER" id="PTHR35011:SF4">
    <property type="entry name" value="SLL1102 PROTEIN"/>
    <property type="match status" value="1"/>
</dbReference>
<dbReference type="OrthoDB" id="9795655at2"/>
<dbReference type="STRING" id="706587.Desti_4929"/>
<evidence type="ECO:0000256" key="6">
    <source>
        <dbReference type="ARBA" id="ARBA00022989"/>
    </source>
</evidence>
<dbReference type="Proteomes" id="UP000006055">
    <property type="component" value="Chromosome"/>
</dbReference>
<dbReference type="eggNOG" id="COG4665">
    <property type="taxonomic scope" value="Bacteria"/>
</dbReference>